<gene>
    <name evidence="2" type="ORF">PG994_008314</name>
</gene>
<keyword evidence="3" id="KW-1185">Reference proteome</keyword>
<dbReference type="GeneID" id="92092786"/>
<feature type="compositionally biased region" description="Acidic residues" evidence="1">
    <location>
        <begin position="169"/>
        <end position="178"/>
    </location>
</feature>
<reference evidence="2 3" key="1">
    <citation type="submission" date="2023-01" db="EMBL/GenBank/DDBJ databases">
        <title>Analysis of 21 Apiospora genomes using comparative genomics revels a genus with tremendous synthesis potential of carbohydrate active enzymes and secondary metabolites.</title>
        <authorList>
            <person name="Sorensen T."/>
        </authorList>
    </citation>
    <scope>NUCLEOTIDE SEQUENCE [LARGE SCALE GENOMIC DNA]</scope>
    <source>
        <strain evidence="2 3">CBS 135458</strain>
    </source>
</reference>
<feature type="region of interest" description="Disordered" evidence="1">
    <location>
        <begin position="1"/>
        <end position="43"/>
    </location>
</feature>
<proteinExistence type="predicted"/>
<name>A0ABR1USP6_9PEZI</name>
<protein>
    <recommendedName>
        <fullName evidence="4">Dilute domain-containing protein</fullName>
    </recommendedName>
</protein>
<accession>A0ABR1USP6</accession>
<feature type="compositionally biased region" description="Gly residues" evidence="1">
    <location>
        <begin position="13"/>
        <end position="23"/>
    </location>
</feature>
<evidence type="ECO:0000313" key="3">
    <source>
        <dbReference type="Proteomes" id="UP001480595"/>
    </source>
</evidence>
<feature type="compositionally biased region" description="Basic and acidic residues" evidence="1">
    <location>
        <begin position="34"/>
        <end position="43"/>
    </location>
</feature>
<feature type="region of interest" description="Disordered" evidence="1">
    <location>
        <begin position="165"/>
        <end position="185"/>
    </location>
</feature>
<dbReference type="RefSeq" id="XP_066715210.1">
    <property type="nucleotide sequence ID" value="XM_066859723.1"/>
</dbReference>
<dbReference type="EMBL" id="JAQQWL010000008">
    <property type="protein sequence ID" value="KAK8061948.1"/>
    <property type="molecule type" value="Genomic_DNA"/>
</dbReference>
<sequence length="343" mass="37963">MRAMKESSSSFSVGGGGRGGGASRGTEPQVQQRPYDRRPYRSHEKTTSIAKLFAVASELWRTILQALSNQDLCGKASLNKLQSVYSYFSLWADGYGVQSGKFQDEIRNSHRAGDLSIRLLQNICTTLSRRLIPLLKAQNAPGMSLKVAEVSLEAERLVLLIQGDHCSDDSSDDDDDDRSADLPQTSESLEQIAAELRTDTQCLMDLGDSFEDQIKNPIVSEAAANPSDYNTWIPSVHFIKRILLRYPKCEIDMIQCLGEAIWLRLSKYEGTKLRRTSQRAGYQDETAKLDEVVEPSSLDSIGKRRPASSLDVSLFQYSANNTADTIGETPEAGFNILSILPLS</sequence>
<evidence type="ECO:0000313" key="2">
    <source>
        <dbReference type="EMBL" id="KAK8061948.1"/>
    </source>
</evidence>
<comment type="caution">
    <text evidence="2">The sequence shown here is derived from an EMBL/GenBank/DDBJ whole genome shotgun (WGS) entry which is preliminary data.</text>
</comment>
<evidence type="ECO:0000256" key="1">
    <source>
        <dbReference type="SAM" id="MobiDB-lite"/>
    </source>
</evidence>
<organism evidence="2 3">
    <name type="scientific">Apiospora phragmitis</name>
    <dbReference type="NCBI Taxonomy" id="2905665"/>
    <lineage>
        <taxon>Eukaryota</taxon>
        <taxon>Fungi</taxon>
        <taxon>Dikarya</taxon>
        <taxon>Ascomycota</taxon>
        <taxon>Pezizomycotina</taxon>
        <taxon>Sordariomycetes</taxon>
        <taxon>Xylariomycetidae</taxon>
        <taxon>Amphisphaeriales</taxon>
        <taxon>Apiosporaceae</taxon>
        <taxon>Apiospora</taxon>
    </lineage>
</organism>
<evidence type="ECO:0008006" key="4">
    <source>
        <dbReference type="Google" id="ProtNLM"/>
    </source>
</evidence>
<dbReference type="Proteomes" id="UP001480595">
    <property type="component" value="Unassembled WGS sequence"/>
</dbReference>